<feature type="compositionally biased region" description="Basic and acidic residues" evidence="2">
    <location>
        <begin position="1"/>
        <end position="11"/>
    </location>
</feature>
<comment type="caution">
    <text evidence="4">The sequence shown here is derived from an EMBL/GenBank/DDBJ whole genome shotgun (WGS) entry which is preliminary data.</text>
</comment>
<dbReference type="Gene3D" id="2.60.40.1240">
    <property type="match status" value="1"/>
</dbReference>
<evidence type="ECO:0000313" key="4">
    <source>
        <dbReference type="EMBL" id="EWS82460.1"/>
    </source>
</evidence>
<dbReference type="HOGENOM" id="CLU_1044561_0_0_11"/>
<keyword evidence="3" id="KW-1133">Transmembrane helix</keyword>
<dbReference type="AlphaFoldDB" id="Z9JVQ7"/>
<feature type="region of interest" description="Disordered" evidence="2">
    <location>
        <begin position="1"/>
        <end position="71"/>
    </location>
</feature>
<gene>
    <name evidence="4" type="ORF">BF93_11575</name>
</gene>
<protein>
    <recommendedName>
        <fullName evidence="6">DUF4352 domain-containing protein</fullName>
    </recommendedName>
</protein>
<evidence type="ECO:0000256" key="1">
    <source>
        <dbReference type="ARBA" id="ARBA00022729"/>
    </source>
</evidence>
<feature type="compositionally biased region" description="Low complexity" evidence="2">
    <location>
        <begin position="19"/>
        <end position="34"/>
    </location>
</feature>
<dbReference type="InterPro" id="IPR029050">
    <property type="entry name" value="Immunoprotect_excell_Ig-like"/>
</dbReference>
<dbReference type="RefSeq" id="WP_038370805.1">
    <property type="nucleotide sequence ID" value="NZ_KK069989.1"/>
</dbReference>
<evidence type="ECO:0000256" key="3">
    <source>
        <dbReference type="SAM" id="Phobius"/>
    </source>
</evidence>
<organism evidence="4 5">
    <name type="scientific">Brachybacterium phenoliresistens</name>
    <dbReference type="NCBI Taxonomy" id="396014"/>
    <lineage>
        <taxon>Bacteria</taxon>
        <taxon>Bacillati</taxon>
        <taxon>Actinomycetota</taxon>
        <taxon>Actinomycetes</taxon>
        <taxon>Micrococcales</taxon>
        <taxon>Dermabacteraceae</taxon>
        <taxon>Brachybacterium</taxon>
    </lineage>
</organism>
<dbReference type="EMBL" id="JDYK01000003">
    <property type="protein sequence ID" value="EWS82460.1"/>
    <property type="molecule type" value="Genomic_DNA"/>
</dbReference>
<reference evidence="4 5" key="1">
    <citation type="submission" date="2014-02" db="EMBL/GenBank/DDBJ databases">
        <title>Genome sequence of Brachybacterium phenoliresistens strain W13A50.</title>
        <authorList>
            <person name="Wang X."/>
        </authorList>
    </citation>
    <scope>NUCLEOTIDE SEQUENCE [LARGE SCALE GENOMIC DNA]</scope>
    <source>
        <strain evidence="4 5">W13A50</strain>
    </source>
</reference>
<evidence type="ECO:0000256" key="2">
    <source>
        <dbReference type="SAM" id="MobiDB-lite"/>
    </source>
</evidence>
<keyword evidence="5" id="KW-1185">Reference proteome</keyword>
<accession>Z9JVQ7</accession>
<dbReference type="OrthoDB" id="4794439at2"/>
<keyword evidence="3" id="KW-0812">Transmembrane</keyword>
<proteinExistence type="predicted"/>
<sequence length="266" mass="26988">MKDAASGDRSYDYGTPDGAPADPASSPDPAASPSETPLPAGSEPTTTRPREAVMRPVPDSFPTPPPRPADWNRRRLREEEAAAGSPSPLRTRPLLLAVGAIAALLLAVALGGGYLALRSLPDPAASAPAADPGTGDAAAPGSLVLGDLEVELVSYEPGIPSVGDAGDRRDADGEYAVLTISVTNGSAQSVNLGDSVTLVDDAGTVHAPDREATVVHLADSAPYGMVEPGGTEVFHAVYDVPVGTVIDHAAVDFSRYPAGGSGELPL</sequence>
<dbReference type="eggNOG" id="ENOG5031BH6">
    <property type="taxonomic scope" value="Bacteria"/>
</dbReference>
<feature type="compositionally biased region" description="Pro residues" evidence="2">
    <location>
        <begin position="59"/>
        <end position="68"/>
    </location>
</feature>
<feature type="transmembrane region" description="Helical" evidence="3">
    <location>
        <begin position="94"/>
        <end position="117"/>
    </location>
</feature>
<evidence type="ECO:0008006" key="6">
    <source>
        <dbReference type="Google" id="ProtNLM"/>
    </source>
</evidence>
<name>Z9JVQ7_9MICO</name>
<dbReference type="Proteomes" id="UP000023067">
    <property type="component" value="Unassembled WGS sequence"/>
</dbReference>
<keyword evidence="3" id="KW-0472">Membrane</keyword>
<evidence type="ECO:0000313" key="5">
    <source>
        <dbReference type="Proteomes" id="UP000023067"/>
    </source>
</evidence>
<keyword evidence="1" id="KW-0732">Signal</keyword>
<dbReference type="PATRIC" id="fig|396014.3.peg.823"/>